<dbReference type="EMBL" id="VEPZ02000862">
    <property type="protein sequence ID" value="KAE8715299.1"/>
    <property type="molecule type" value="Genomic_DNA"/>
</dbReference>
<evidence type="ECO:0000313" key="1">
    <source>
        <dbReference type="EMBL" id="KAE8715299.1"/>
    </source>
</evidence>
<accession>A0A6A3BKF0</accession>
<proteinExistence type="predicted"/>
<reference evidence="1" key="1">
    <citation type="submission" date="2019-09" db="EMBL/GenBank/DDBJ databases">
        <title>Draft genome information of white flower Hibiscus syriacus.</title>
        <authorList>
            <person name="Kim Y.-M."/>
        </authorList>
    </citation>
    <scope>NUCLEOTIDE SEQUENCE [LARGE SCALE GENOMIC DNA]</scope>
    <source>
        <strain evidence="1">YM2019G1</strain>
    </source>
</reference>
<dbReference type="Proteomes" id="UP000436088">
    <property type="component" value="Unassembled WGS sequence"/>
</dbReference>
<dbReference type="AlphaFoldDB" id="A0A6A3BKF0"/>
<name>A0A6A3BKF0_HIBSY</name>
<comment type="caution">
    <text evidence="1">The sequence shown here is derived from an EMBL/GenBank/DDBJ whole genome shotgun (WGS) entry which is preliminary data.</text>
</comment>
<organism evidence="1 2">
    <name type="scientific">Hibiscus syriacus</name>
    <name type="common">Rose of Sharon</name>
    <dbReference type="NCBI Taxonomy" id="106335"/>
    <lineage>
        <taxon>Eukaryota</taxon>
        <taxon>Viridiplantae</taxon>
        <taxon>Streptophyta</taxon>
        <taxon>Embryophyta</taxon>
        <taxon>Tracheophyta</taxon>
        <taxon>Spermatophyta</taxon>
        <taxon>Magnoliopsida</taxon>
        <taxon>eudicotyledons</taxon>
        <taxon>Gunneridae</taxon>
        <taxon>Pentapetalae</taxon>
        <taxon>rosids</taxon>
        <taxon>malvids</taxon>
        <taxon>Malvales</taxon>
        <taxon>Malvaceae</taxon>
        <taxon>Malvoideae</taxon>
        <taxon>Hibiscus</taxon>
    </lineage>
</organism>
<keyword evidence="2" id="KW-1185">Reference proteome</keyword>
<protein>
    <submittedName>
        <fullName evidence="1">Uncharacterized protein</fullName>
    </submittedName>
</protein>
<gene>
    <name evidence="1" type="ORF">F3Y22_tig00110177pilonHSYRG00003</name>
</gene>
<sequence length="65" mass="7846">MRNSQNLSTENCFLLEKVMQDITYHSWLKFYWIIMNIQLVLSLTSEELPSENMHYPLFFDKGKKT</sequence>
<evidence type="ECO:0000313" key="2">
    <source>
        <dbReference type="Proteomes" id="UP000436088"/>
    </source>
</evidence>